<feature type="domain" description="DED" evidence="2">
    <location>
        <begin position="104"/>
        <end position="177"/>
    </location>
</feature>
<keyword evidence="1" id="KW-0053">Apoptosis</keyword>
<dbReference type="Proteomes" id="UP000152314">
    <property type="component" value="Segment"/>
</dbReference>
<sequence length="182" mass="21829">MWAYGFLILYLMEPTGLLEIYDALDENEIQWCRYLCTGIVPIIDHCPDLKEVLYHLACVYGQRFISELLYSIMRYDLLHKCYGFKVRGYAKHLEALYWVCHIPRHRVVFFWLEQNLNDDELRKLFFFYSNVINRKVYRMLDFVTTLEKEDSLENALQILLEGLKCIGRRDIVRSLQNVNILT</sequence>
<proteinExistence type="predicted"/>
<dbReference type="GeneID" id="26100392"/>
<dbReference type="InterPro" id="IPR011029">
    <property type="entry name" value="DEATH-like_dom_sf"/>
</dbReference>
<accession>A0A0M4MD83</accession>
<dbReference type="Pfam" id="PF01335">
    <property type="entry name" value="DED"/>
    <property type="match status" value="1"/>
</dbReference>
<dbReference type="Gene3D" id="1.10.533.10">
    <property type="entry name" value="Death Domain, Fas"/>
    <property type="match status" value="2"/>
</dbReference>
<evidence type="ECO:0000313" key="3">
    <source>
        <dbReference type="EMBL" id="ALE14713.1"/>
    </source>
</evidence>
<dbReference type="KEGG" id="vg:26100392"/>
<keyword evidence="4" id="KW-1185">Reference proteome</keyword>
<evidence type="ECO:0000313" key="4">
    <source>
        <dbReference type="Proteomes" id="UP000152314"/>
    </source>
</evidence>
<reference evidence="3 4" key="1">
    <citation type="journal article" date="2015" name="Genome Announc.">
        <title>First Complete Genome Sequence of Felis catus Gammaherpesvirus 1.</title>
        <authorList>
            <person name="Troyer R.M."/>
            <person name="Lee J.S."/>
            <person name="Vuyisich M."/>
            <person name="Chain P."/>
            <person name="Lo C.C."/>
            <person name="Kronmiller B."/>
            <person name="Bracha S."/>
            <person name="Avery A.C."/>
            <person name="VandeWoude S."/>
        </authorList>
    </citation>
    <scope>NUCLEOTIDE SEQUENCE [LARGE SCALE GENOMIC DNA]</scope>
    <source>
        <strain evidence="3">31286</strain>
    </source>
</reference>
<protein>
    <submittedName>
        <fullName evidence="3">F7</fullName>
    </submittedName>
</protein>
<dbReference type="PANTHER" id="PTHR48169:SF7">
    <property type="entry name" value="CASPASE 10"/>
    <property type="match status" value="1"/>
</dbReference>
<dbReference type="PANTHER" id="PTHR48169">
    <property type="entry name" value="DED DOMAIN-CONTAINING PROTEIN"/>
    <property type="match status" value="1"/>
</dbReference>
<dbReference type="EMBL" id="KT595939">
    <property type="protein sequence ID" value="ALE14713.1"/>
    <property type="molecule type" value="Genomic_DNA"/>
</dbReference>
<evidence type="ECO:0000256" key="1">
    <source>
        <dbReference type="ARBA" id="ARBA00022703"/>
    </source>
</evidence>
<name>A0A0M4MD83_9GAMA</name>
<evidence type="ECO:0000259" key="2">
    <source>
        <dbReference type="PROSITE" id="PS50168"/>
    </source>
</evidence>
<feature type="domain" description="DED" evidence="2">
    <location>
        <begin position="17"/>
        <end position="83"/>
    </location>
</feature>
<dbReference type="InterPro" id="IPR001875">
    <property type="entry name" value="DED_dom"/>
</dbReference>
<dbReference type="PROSITE" id="PS50168">
    <property type="entry name" value="DED"/>
    <property type="match status" value="2"/>
</dbReference>
<dbReference type="SUPFAM" id="SSF47986">
    <property type="entry name" value="DEATH domain"/>
    <property type="match status" value="1"/>
</dbReference>
<organism evidence="3 4">
    <name type="scientific">Felid gammaherpesvirus 1</name>
    <dbReference type="NCBI Taxonomy" id="2560468"/>
    <lineage>
        <taxon>Viruses</taxon>
        <taxon>Duplodnaviria</taxon>
        <taxon>Heunggongvirae</taxon>
        <taxon>Peploviricota</taxon>
        <taxon>Herviviricetes</taxon>
        <taxon>Herpesvirales</taxon>
        <taxon>Orthoherpesviridae</taxon>
        <taxon>Gammaherpesvirinae</taxon>
        <taxon>Percavirus</taxon>
        <taxon>Percavirus felidgamma1</taxon>
    </lineage>
</organism>
<dbReference type="RefSeq" id="YP_009173878.1">
    <property type="nucleotide sequence ID" value="NC_028099.1"/>
</dbReference>